<keyword evidence="3" id="KW-1185">Reference proteome</keyword>
<feature type="chain" id="PRO_5045636297" evidence="1">
    <location>
        <begin position="25"/>
        <end position="136"/>
    </location>
</feature>
<gene>
    <name evidence="2" type="ORF">IF202_00505</name>
</gene>
<feature type="signal peptide" evidence="1">
    <location>
        <begin position="1"/>
        <end position="24"/>
    </location>
</feature>
<sequence>MKTAVAARIGAIILAVQSSSYVLACSIPDDAGVTIEQDGLTIGIIWQQDTPPIVGEVFELNIIACEESKPFVGEIKASAMMPAHNHGMNYQPNVTMKSPGQYLATGFVFHMFGTWRLKLNIFSDERRYDIEHDLTL</sequence>
<dbReference type="Proteomes" id="UP000604161">
    <property type="component" value="Unassembled WGS sequence"/>
</dbReference>
<accession>A0ABR8NTY2</accession>
<evidence type="ECO:0000256" key="1">
    <source>
        <dbReference type="SAM" id="SignalP"/>
    </source>
</evidence>
<protein>
    <submittedName>
        <fullName evidence="2">FixH family protein</fullName>
    </submittedName>
</protein>
<name>A0ABR8NTY2_9GAMM</name>
<proteinExistence type="predicted"/>
<evidence type="ECO:0000313" key="3">
    <source>
        <dbReference type="Proteomes" id="UP000604161"/>
    </source>
</evidence>
<evidence type="ECO:0000313" key="2">
    <source>
        <dbReference type="EMBL" id="MBD5769519.1"/>
    </source>
</evidence>
<dbReference type="EMBL" id="JACYFC010000001">
    <property type="protein sequence ID" value="MBD5769519.1"/>
    <property type="molecule type" value="Genomic_DNA"/>
</dbReference>
<organism evidence="2 3">
    <name type="scientific">Marinomonas colpomeniae</name>
    <dbReference type="NCBI Taxonomy" id="2774408"/>
    <lineage>
        <taxon>Bacteria</taxon>
        <taxon>Pseudomonadati</taxon>
        <taxon>Pseudomonadota</taxon>
        <taxon>Gammaproteobacteria</taxon>
        <taxon>Oceanospirillales</taxon>
        <taxon>Oceanospirillaceae</taxon>
        <taxon>Marinomonas</taxon>
    </lineage>
</organism>
<keyword evidence="1" id="KW-0732">Signal</keyword>
<dbReference type="RefSeq" id="WP_191592921.1">
    <property type="nucleotide sequence ID" value="NZ_JACYFC010000001.1"/>
</dbReference>
<comment type="caution">
    <text evidence="2">The sequence shown here is derived from an EMBL/GenBank/DDBJ whole genome shotgun (WGS) entry which is preliminary data.</text>
</comment>
<reference evidence="2 3" key="1">
    <citation type="submission" date="2020-09" db="EMBL/GenBank/DDBJ databases">
        <title>Marinomonas sp. nov., isolated from the cysticercosis algae of Qingdao, China.</title>
        <authorList>
            <person name="Sun X."/>
        </authorList>
    </citation>
    <scope>NUCLEOTIDE SEQUENCE [LARGE SCALE GENOMIC DNA]</scope>
    <source>
        <strain evidence="2 3">SM2066</strain>
    </source>
</reference>